<evidence type="ECO:0000259" key="2">
    <source>
        <dbReference type="Pfam" id="PF18701"/>
    </source>
</evidence>
<protein>
    <recommendedName>
        <fullName evidence="2">DUF5641 domain-containing protein</fullName>
    </recommendedName>
</protein>
<name>A0ABQ9GLR9_9NEOP</name>
<reference evidence="3 4" key="1">
    <citation type="submission" date="2023-02" db="EMBL/GenBank/DDBJ databases">
        <title>LHISI_Scaffold_Assembly.</title>
        <authorList>
            <person name="Stuart O.P."/>
            <person name="Cleave R."/>
            <person name="Magrath M.J.L."/>
            <person name="Mikheyev A.S."/>
        </authorList>
    </citation>
    <scope>NUCLEOTIDE SEQUENCE [LARGE SCALE GENOMIC DNA]</scope>
    <source>
        <strain evidence="3">Daus_M_001</strain>
        <tissue evidence="3">Leg muscle</tissue>
    </source>
</reference>
<dbReference type="Proteomes" id="UP001159363">
    <property type="component" value="Chromosome 10"/>
</dbReference>
<comment type="caution">
    <text evidence="3">The sequence shown here is derived from an EMBL/GenBank/DDBJ whole genome shotgun (WGS) entry which is preliminary data.</text>
</comment>
<dbReference type="Pfam" id="PF18701">
    <property type="entry name" value="DUF5641"/>
    <property type="match status" value="1"/>
</dbReference>
<sequence>MARIEKLHPGKDGVVRVVTEKNLNGELVRPTSVWSNWEEKAKETCPYENTIPPALASFSECRHGACLNRRIPHPPYYHPISRAAKPRSSSRMGMDRLTDTPTCPWPITVSI</sequence>
<organism evidence="3 4">
    <name type="scientific">Dryococelus australis</name>
    <dbReference type="NCBI Taxonomy" id="614101"/>
    <lineage>
        <taxon>Eukaryota</taxon>
        <taxon>Metazoa</taxon>
        <taxon>Ecdysozoa</taxon>
        <taxon>Arthropoda</taxon>
        <taxon>Hexapoda</taxon>
        <taxon>Insecta</taxon>
        <taxon>Pterygota</taxon>
        <taxon>Neoptera</taxon>
        <taxon>Polyneoptera</taxon>
        <taxon>Phasmatodea</taxon>
        <taxon>Verophasmatodea</taxon>
        <taxon>Anareolatae</taxon>
        <taxon>Phasmatidae</taxon>
        <taxon>Eurycanthinae</taxon>
        <taxon>Dryococelus</taxon>
    </lineage>
</organism>
<evidence type="ECO:0000256" key="1">
    <source>
        <dbReference type="SAM" id="MobiDB-lite"/>
    </source>
</evidence>
<feature type="region of interest" description="Disordered" evidence="1">
    <location>
        <begin position="77"/>
        <end position="101"/>
    </location>
</feature>
<accession>A0ABQ9GLR9</accession>
<dbReference type="InterPro" id="IPR040676">
    <property type="entry name" value="DUF5641"/>
</dbReference>
<gene>
    <name evidence="3" type="ORF">PR048_026586</name>
</gene>
<evidence type="ECO:0000313" key="3">
    <source>
        <dbReference type="EMBL" id="KAJ8872970.1"/>
    </source>
</evidence>
<feature type="domain" description="DUF5641" evidence="2">
    <location>
        <begin position="1"/>
        <end position="31"/>
    </location>
</feature>
<proteinExistence type="predicted"/>
<dbReference type="EMBL" id="JARBHB010000011">
    <property type="protein sequence ID" value="KAJ8872970.1"/>
    <property type="molecule type" value="Genomic_DNA"/>
</dbReference>
<evidence type="ECO:0000313" key="4">
    <source>
        <dbReference type="Proteomes" id="UP001159363"/>
    </source>
</evidence>
<keyword evidence="4" id="KW-1185">Reference proteome</keyword>